<dbReference type="GO" id="GO:0008760">
    <property type="term" value="F:UDP-N-acetylglucosamine 1-carboxyvinyltransferase activity"/>
    <property type="evidence" value="ECO:0007669"/>
    <property type="project" value="UniProtKB-UniRule"/>
</dbReference>
<organism evidence="14 15">
    <name type="scientific">Secundilactobacillus silagincola</name>
    <dbReference type="NCBI Taxonomy" id="1714681"/>
    <lineage>
        <taxon>Bacteria</taxon>
        <taxon>Bacillati</taxon>
        <taxon>Bacillota</taxon>
        <taxon>Bacilli</taxon>
        <taxon>Lactobacillales</taxon>
        <taxon>Lactobacillaceae</taxon>
        <taxon>Secundilactobacillus</taxon>
    </lineage>
</organism>
<dbReference type="CDD" id="cd01555">
    <property type="entry name" value="UdpNAET"/>
    <property type="match status" value="1"/>
</dbReference>
<dbReference type="NCBIfam" id="NF006873">
    <property type="entry name" value="PRK09369.1"/>
    <property type="match status" value="1"/>
</dbReference>
<gene>
    <name evidence="14" type="primary">murA_2</name>
    <name evidence="12" type="synonym">murA</name>
    <name evidence="14" type="ORF">IWT5_02029</name>
</gene>
<comment type="subcellular location">
    <subcellularLocation>
        <location evidence="1 12">Cytoplasm</location>
    </subcellularLocation>
</comment>
<keyword evidence="15" id="KW-1185">Reference proteome</keyword>
<keyword evidence="4 12" id="KW-0132">Cell division</keyword>
<feature type="active site" description="Proton donor" evidence="12">
    <location>
        <position position="127"/>
    </location>
</feature>
<feature type="modified residue" description="2-(S-cysteinyl)pyruvic acid O-phosphothioketal" evidence="12">
    <location>
        <position position="127"/>
    </location>
</feature>
<dbReference type="GO" id="GO:0071555">
    <property type="term" value="P:cell wall organization"/>
    <property type="evidence" value="ECO:0007669"/>
    <property type="project" value="UniProtKB-KW"/>
</dbReference>
<evidence type="ECO:0000256" key="7">
    <source>
        <dbReference type="ARBA" id="ARBA00022984"/>
    </source>
</evidence>
<keyword evidence="3 12" id="KW-0963">Cytoplasm</keyword>
<evidence type="ECO:0000256" key="9">
    <source>
        <dbReference type="ARBA" id="ARBA00023316"/>
    </source>
</evidence>
<dbReference type="InterPro" id="IPR001986">
    <property type="entry name" value="Enolpyruvate_Tfrase_dom"/>
</dbReference>
<evidence type="ECO:0000256" key="2">
    <source>
        <dbReference type="ARBA" id="ARBA00004752"/>
    </source>
</evidence>
<comment type="pathway">
    <text evidence="2 12">Cell wall biogenesis; peptidoglycan biosynthesis.</text>
</comment>
<dbReference type="EMBL" id="BCMJ01000010">
    <property type="protein sequence ID" value="GAX08864.1"/>
    <property type="molecule type" value="Genomic_DNA"/>
</dbReference>
<sequence length="442" mass="47872">MQLVEGIPLEKIIVHGGRELSGTVHIEGAKNAVLPILAASILAEHDDMVLTNVPILSDVYTMNNVLKFLNLDVNFDESTNTVRLNAAKKLSTQAPFEYVSKMRASIVVMGPLLARYGHAKVAMPGGCAIGSRPVDLHLKGFEALGASIDQHDGYIEATADRLVGANIYLDFPSVGATQNIMMAATLAEGTTTIENVAREPEIVDLANVLNKMGAKVRGAGTETIRVEGVKSMHGTEHYVVQDRIEAGTFMVAAALTHGNVLVKNAIAEHNKPLISKLEEMGVTVLIEDDGVRVIGPESLKPTNVKTLPHPGFPTDMQPQMTVLQLSANGTSTLTETVFENRFMHLEELRRMNAKFKVEGRTVALYGPTNFNGAQVAATDLRAAAALVLAGLVANGYTQVTNLKYLDRGYYNFHLKLRALGAEIERVKVPEQEEVVLKSKTKD</sequence>
<keyword evidence="8 12" id="KW-0131">Cell cycle</keyword>
<dbReference type="Proteomes" id="UP000223370">
    <property type="component" value="Unassembled WGS sequence"/>
</dbReference>
<dbReference type="GO" id="GO:0009252">
    <property type="term" value="P:peptidoglycan biosynthetic process"/>
    <property type="evidence" value="ECO:0007669"/>
    <property type="project" value="UniProtKB-UniRule"/>
</dbReference>
<comment type="caution">
    <text evidence="12">Lacks conserved residue(s) required for the propagation of feature annotation.</text>
</comment>
<keyword evidence="9 12" id="KW-0961">Cell wall biogenesis/degradation</keyword>
<dbReference type="SUPFAM" id="SSF55205">
    <property type="entry name" value="EPT/RTPC-like"/>
    <property type="match status" value="1"/>
</dbReference>
<dbReference type="NCBIfam" id="TIGR01072">
    <property type="entry name" value="murA"/>
    <property type="match status" value="1"/>
</dbReference>
<feature type="domain" description="Enolpyruvate transferase" evidence="13">
    <location>
        <begin position="15"/>
        <end position="416"/>
    </location>
</feature>
<dbReference type="HAMAP" id="MF_00111">
    <property type="entry name" value="MurA"/>
    <property type="match status" value="1"/>
</dbReference>
<evidence type="ECO:0000256" key="10">
    <source>
        <dbReference type="ARBA" id="ARBA00038367"/>
    </source>
</evidence>
<evidence type="ECO:0000256" key="12">
    <source>
        <dbReference type="HAMAP-Rule" id="MF_00111"/>
    </source>
</evidence>
<feature type="binding site" evidence="12">
    <location>
        <begin position="30"/>
        <end position="31"/>
    </location>
    <ligand>
        <name>phosphoenolpyruvate</name>
        <dbReference type="ChEBI" id="CHEBI:58702"/>
    </ligand>
</feature>
<name>A0A1Z5J460_9LACO</name>
<proteinExistence type="inferred from homology"/>
<keyword evidence="5 12" id="KW-0808">Transferase</keyword>
<feature type="binding site" evidence="12">
    <location>
        <position position="103"/>
    </location>
    <ligand>
        <name>UDP-N-acetyl-alpha-D-glucosamine</name>
        <dbReference type="ChEBI" id="CHEBI:57705"/>
    </ligand>
</feature>
<dbReference type="AlphaFoldDB" id="A0A1Z5J460"/>
<dbReference type="UniPathway" id="UPA00219"/>
<evidence type="ECO:0000259" key="13">
    <source>
        <dbReference type="Pfam" id="PF00275"/>
    </source>
</evidence>
<evidence type="ECO:0000313" key="15">
    <source>
        <dbReference type="Proteomes" id="UP000223370"/>
    </source>
</evidence>
<feature type="binding site" evidence="12">
    <location>
        <begin position="132"/>
        <end position="136"/>
    </location>
    <ligand>
        <name>UDP-N-acetyl-alpha-D-glucosamine</name>
        <dbReference type="ChEBI" id="CHEBI:57705"/>
    </ligand>
</feature>
<dbReference type="GO" id="GO:0008360">
    <property type="term" value="P:regulation of cell shape"/>
    <property type="evidence" value="ECO:0007669"/>
    <property type="project" value="UniProtKB-KW"/>
</dbReference>
<dbReference type="InterPro" id="IPR050068">
    <property type="entry name" value="MurA_subfamily"/>
</dbReference>
<keyword evidence="7 12" id="KW-0573">Peptidoglycan synthesis</keyword>
<dbReference type="GO" id="GO:0019277">
    <property type="term" value="P:UDP-N-acetylgalactosamine biosynthetic process"/>
    <property type="evidence" value="ECO:0007669"/>
    <property type="project" value="InterPro"/>
</dbReference>
<feature type="binding site" evidence="12">
    <location>
        <position position="315"/>
    </location>
    <ligand>
        <name>UDP-N-acetyl-alpha-D-glucosamine</name>
        <dbReference type="ChEBI" id="CHEBI:57705"/>
    </ligand>
</feature>
<evidence type="ECO:0000256" key="11">
    <source>
        <dbReference type="ARBA" id="ARBA00047527"/>
    </source>
</evidence>
<reference evidence="14 15" key="1">
    <citation type="submission" date="2015-11" db="EMBL/GenBank/DDBJ databases">
        <title>Draft genome sequences of new species of the genus Lactobacillus isolated from orchardgrass silage.</title>
        <authorList>
            <person name="Tohno M."/>
            <person name="Tanizawa Y."/>
            <person name="Arita M."/>
        </authorList>
    </citation>
    <scope>NUCLEOTIDE SEQUENCE [LARGE SCALE GENOMIC DNA]</scope>
    <source>
        <strain evidence="14 15">IWT5</strain>
    </source>
</reference>
<evidence type="ECO:0000256" key="1">
    <source>
        <dbReference type="ARBA" id="ARBA00004496"/>
    </source>
</evidence>
<dbReference type="InterPro" id="IPR013792">
    <property type="entry name" value="RNA3'P_cycl/enolpyr_Trfase_a/b"/>
</dbReference>
<evidence type="ECO:0000256" key="5">
    <source>
        <dbReference type="ARBA" id="ARBA00022679"/>
    </source>
</evidence>
<keyword evidence="6 12" id="KW-0133">Cell shape</keyword>
<keyword evidence="12" id="KW-0670">Pyruvate</keyword>
<dbReference type="PANTHER" id="PTHR43783:SF1">
    <property type="entry name" value="UDP-N-ACETYLGLUCOSAMINE 1-CARBOXYVINYLTRANSFERASE"/>
    <property type="match status" value="1"/>
</dbReference>
<dbReference type="GO" id="GO:0051301">
    <property type="term" value="P:cell division"/>
    <property type="evidence" value="ECO:0007669"/>
    <property type="project" value="UniProtKB-KW"/>
</dbReference>
<dbReference type="InterPro" id="IPR036968">
    <property type="entry name" value="Enolpyruvate_Tfrase_sf"/>
</dbReference>
<dbReference type="PANTHER" id="PTHR43783">
    <property type="entry name" value="UDP-N-ACETYLGLUCOSAMINE 1-CARBOXYVINYLTRANSFERASE"/>
    <property type="match status" value="1"/>
</dbReference>
<dbReference type="FunFam" id="3.65.10.10:FF:000001">
    <property type="entry name" value="UDP-N-acetylglucosamine 1-carboxyvinyltransferase"/>
    <property type="match status" value="1"/>
</dbReference>
<dbReference type="EC" id="2.5.1.7" evidence="12"/>
<dbReference type="Gene3D" id="3.65.10.10">
    <property type="entry name" value="Enolpyruvate transferase domain"/>
    <property type="match status" value="2"/>
</dbReference>
<dbReference type="Pfam" id="PF00275">
    <property type="entry name" value="EPSP_synthase"/>
    <property type="match status" value="1"/>
</dbReference>
<protein>
    <recommendedName>
        <fullName evidence="12">UDP-N-acetylglucosamine 1-carboxyvinyltransferase</fullName>
        <ecNumber evidence="12">2.5.1.7</ecNumber>
    </recommendedName>
    <alternativeName>
        <fullName evidence="12">Enoylpyruvate transferase</fullName>
    </alternativeName>
    <alternativeName>
        <fullName evidence="12">UDP-N-acetylglucosamine enolpyruvyl transferase</fullName>
        <shortName evidence="12">EPT</shortName>
    </alternativeName>
</protein>
<evidence type="ECO:0000256" key="3">
    <source>
        <dbReference type="ARBA" id="ARBA00022490"/>
    </source>
</evidence>
<evidence type="ECO:0000256" key="4">
    <source>
        <dbReference type="ARBA" id="ARBA00022618"/>
    </source>
</evidence>
<dbReference type="GO" id="GO:0005737">
    <property type="term" value="C:cytoplasm"/>
    <property type="evidence" value="ECO:0007669"/>
    <property type="project" value="UniProtKB-SubCell"/>
</dbReference>
<comment type="function">
    <text evidence="12">Cell wall formation. Adds enolpyruvyl to UDP-N-acetylglucosamine.</text>
</comment>
<comment type="catalytic activity">
    <reaction evidence="11 12">
        <text>phosphoenolpyruvate + UDP-N-acetyl-alpha-D-glucosamine = UDP-N-acetyl-3-O-(1-carboxyvinyl)-alpha-D-glucosamine + phosphate</text>
        <dbReference type="Rhea" id="RHEA:18681"/>
        <dbReference type="ChEBI" id="CHEBI:43474"/>
        <dbReference type="ChEBI" id="CHEBI:57705"/>
        <dbReference type="ChEBI" id="CHEBI:58702"/>
        <dbReference type="ChEBI" id="CHEBI:68483"/>
        <dbReference type="EC" id="2.5.1.7"/>
    </reaction>
</comment>
<evidence type="ECO:0000256" key="6">
    <source>
        <dbReference type="ARBA" id="ARBA00022960"/>
    </source>
</evidence>
<evidence type="ECO:0000256" key="8">
    <source>
        <dbReference type="ARBA" id="ARBA00023306"/>
    </source>
</evidence>
<accession>A0A1Z5J460</accession>
<comment type="caution">
    <text evidence="14">The sequence shown here is derived from an EMBL/GenBank/DDBJ whole genome shotgun (WGS) entry which is preliminary data.</text>
</comment>
<dbReference type="InterPro" id="IPR005750">
    <property type="entry name" value="UDP_GlcNAc_COvinyl_MurA"/>
</dbReference>
<feature type="binding site" evidence="12">
    <location>
        <position position="337"/>
    </location>
    <ligand>
        <name>UDP-N-acetyl-alpha-D-glucosamine</name>
        <dbReference type="ChEBI" id="CHEBI:57705"/>
    </ligand>
</feature>
<evidence type="ECO:0000313" key="14">
    <source>
        <dbReference type="EMBL" id="GAX08864.1"/>
    </source>
</evidence>
<comment type="similarity">
    <text evidence="10 12">Belongs to the EPSP synthase family. MurA subfamily.</text>
</comment>